<dbReference type="Proteomes" id="UP000712600">
    <property type="component" value="Unassembled WGS sequence"/>
</dbReference>
<organism evidence="2 3">
    <name type="scientific">Brassica cretica</name>
    <name type="common">Mustard</name>
    <dbReference type="NCBI Taxonomy" id="69181"/>
    <lineage>
        <taxon>Eukaryota</taxon>
        <taxon>Viridiplantae</taxon>
        <taxon>Streptophyta</taxon>
        <taxon>Embryophyta</taxon>
        <taxon>Tracheophyta</taxon>
        <taxon>Spermatophyta</taxon>
        <taxon>Magnoliopsida</taxon>
        <taxon>eudicotyledons</taxon>
        <taxon>Gunneridae</taxon>
        <taxon>Pentapetalae</taxon>
        <taxon>rosids</taxon>
        <taxon>malvids</taxon>
        <taxon>Brassicales</taxon>
        <taxon>Brassicaceae</taxon>
        <taxon>Brassiceae</taxon>
        <taxon>Brassica</taxon>
    </lineage>
</organism>
<evidence type="ECO:0000313" key="3">
    <source>
        <dbReference type="Proteomes" id="UP000712600"/>
    </source>
</evidence>
<gene>
    <name evidence="2" type="ORF">F2Q69_00009688</name>
</gene>
<evidence type="ECO:0000313" key="2">
    <source>
        <dbReference type="EMBL" id="KAF3507363.1"/>
    </source>
</evidence>
<keyword evidence="1" id="KW-1133">Transmembrane helix</keyword>
<evidence type="ECO:0000256" key="1">
    <source>
        <dbReference type="SAM" id="Phobius"/>
    </source>
</evidence>
<dbReference type="EMBL" id="QGKX02001521">
    <property type="protein sequence ID" value="KAF3507363.1"/>
    <property type="molecule type" value="Genomic_DNA"/>
</dbReference>
<comment type="caution">
    <text evidence="2">The sequence shown here is derived from an EMBL/GenBank/DDBJ whole genome shotgun (WGS) entry which is preliminary data.</text>
</comment>
<name>A0A8S9P2Y1_BRACR</name>
<dbReference type="AlphaFoldDB" id="A0A8S9P2Y1"/>
<sequence>MATRRLLFFPASSWRFRARPLFWFPCVVLAPGSQWSQVVEGVLGESLTASVSPLDLSFTSRWWRRQQPALSRMWRLGGALGLSSAFLVWFLIPSPLQSV</sequence>
<protein>
    <submittedName>
        <fullName evidence="2">Uncharacterized protein</fullName>
    </submittedName>
</protein>
<accession>A0A8S9P2Y1</accession>
<keyword evidence="1" id="KW-0472">Membrane</keyword>
<feature type="transmembrane region" description="Helical" evidence="1">
    <location>
        <begin position="73"/>
        <end position="92"/>
    </location>
</feature>
<reference evidence="2" key="1">
    <citation type="submission" date="2019-12" db="EMBL/GenBank/DDBJ databases">
        <title>Genome sequencing and annotation of Brassica cretica.</title>
        <authorList>
            <person name="Studholme D.J."/>
            <person name="Sarris P."/>
        </authorList>
    </citation>
    <scope>NUCLEOTIDE SEQUENCE</scope>
    <source>
        <strain evidence="2">PFS-109/04</strain>
        <tissue evidence="2">Leaf</tissue>
    </source>
</reference>
<keyword evidence="1" id="KW-0812">Transmembrane</keyword>
<proteinExistence type="predicted"/>